<accession>A0A4Y2FCA5</accession>
<feature type="compositionally biased region" description="Basic residues" evidence="1">
    <location>
        <begin position="8"/>
        <end position="17"/>
    </location>
</feature>
<sequence>MSQATKKTQLHVQRKRKSEAVKSSPIIEMEDDKEREAPAKSAKVDILPTILLPNTPQLNGQRSEFYPEPQYAQLNDGTEIHARNALENEFPLNENGVAVYKIPWI</sequence>
<name>A0A4Y2FCA5_ARAVE</name>
<evidence type="ECO:0000313" key="2">
    <source>
        <dbReference type="EMBL" id="GBM38076.1"/>
    </source>
</evidence>
<dbReference type="AlphaFoldDB" id="A0A4Y2FCA5"/>
<organism evidence="2 3">
    <name type="scientific">Araneus ventricosus</name>
    <name type="common">Orbweaver spider</name>
    <name type="synonym">Epeira ventricosa</name>
    <dbReference type="NCBI Taxonomy" id="182803"/>
    <lineage>
        <taxon>Eukaryota</taxon>
        <taxon>Metazoa</taxon>
        <taxon>Ecdysozoa</taxon>
        <taxon>Arthropoda</taxon>
        <taxon>Chelicerata</taxon>
        <taxon>Arachnida</taxon>
        <taxon>Araneae</taxon>
        <taxon>Araneomorphae</taxon>
        <taxon>Entelegynae</taxon>
        <taxon>Araneoidea</taxon>
        <taxon>Araneidae</taxon>
        <taxon>Araneus</taxon>
    </lineage>
</organism>
<proteinExistence type="predicted"/>
<feature type="region of interest" description="Disordered" evidence="1">
    <location>
        <begin position="1"/>
        <end position="41"/>
    </location>
</feature>
<keyword evidence="3" id="KW-1185">Reference proteome</keyword>
<dbReference type="Proteomes" id="UP000499080">
    <property type="component" value="Unassembled WGS sequence"/>
</dbReference>
<protein>
    <submittedName>
        <fullName evidence="2">Uncharacterized protein</fullName>
    </submittedName>
</protein>
<evidence type="ECO:0000313" key="3">
    <source>
        <dbReference type="Proteomes" id="UP000499080"/>
    </source>
</evidence>
<gene>
    <name evidence="2" type="ORF">AVEN_40956_1</name>
</gene>
<evidence type="ECO:0000256" key="1">
    <source>
        <dbReference type="SAM" id="MobiDB-lite"/>
    </source>
</evidence>
<reference evidence="2 3" key="1">
    <citation type="journal article" date="2019" name="Sci. Rep.">
        <title>Orb-weaving spider Araneus ventricosus genome elucidates the spidroin gene catalogue.</title>
        <authorList>
            <person name="Kono N."/>
            <person name="Nakamura H."/>
            <person name="Ohtoshi R."/>
            <person name="Moran D.A.P."/>
            <person name="Shinohara A."/>
            <person name="Yoshida Y."/>
            <person name="Fujiwara M."/>
            <person name="Mori M."/>
            <person name="Tomita M."/>
            <person name="Arakawa K."/>
        </authorList>
    </citation>
    <scope>NUCLEOTIDE SEQUENCE [LARGE SCALE GENOMIC DNA]</scope>
</reference>
<comment type="caution">
    <text evidence="2">The sequence shown here is derived from an EMBL/GenBank/DDBJ whole genome shotgun (WGS) entry which is preliminary data.</text>
</comment>
<dbReference type="EMBL" id="BGPR01000858">
    <property type="protein sequence ID" value="GBM38076.1"/>
    <property type="molecule type" value="Genomic_DNA"/>
</dbReference>